<reference evidence="1 2" key="1">
    <citation type="journal article" date="2002" name="Proc. Natl. Acad. Sci. U.S.A.">
        <title>Extensive mosaic structure revealed by the complete genome sequence of uropathogenic Escherichia coli.</title>
        <authorList>
            <person name="Welch R.A."/>
            <person name="Burland V."/>
            <person name="Plunkett G.III."/>
            <person name="Redford P."/>
            <person name="Roesch P."/>
            <person name="Rasko D."/>
            <person name="Buckles E.L."/>
            <person name="Liou S.R."/>
            <person name="Boutin A."/>
            <person name="Hackett J."/>
            <person name="Stroud D."/>
            <person name="Mayhew G.F."/>
            <person name="Rose D.J."/>
            <person name="Zhou S."/>
            <person name="Schwartz D.C."/>
            <person name="Perna N.T."/>
            <person name="Mobley H.L."/>
            <person name="Donnenberg M.S."/>
            <person name="Blattner F.R."/>
        </authorList>
    </citation>
    <scope>NUCLEOTIDE SEQUENCE [LARGE SCALE GENOMIC DNA]</scope>
    <source>
        <strain evidence="2">CFT073 / ATCC 700928 / UPEC</strain>
    </source>
</reference>
<evidence type="ECO:0000313" key="2">
    <source>
        <dbReference type="Proteomes" id="UP000001410"/>
    </source>
</evidence>
<dbReference type="AlphaFoldDB" id="A0A0H2V603"/>
<gene>
    <name evidence="1" type="ordered locus">c0809</name>
</gene>
<evidence type="ECO:0000313" key="1">
    <source>
        <dbReference type="EMBL" id="AAN79282.1"/>
    </source>
</evidence>
<dbReference type="HOGENOM" id="CLU_3373503_0_0_6"/>
<protein>
    <submittedName>
        <fullName evidence="1">Uncharacterized protein</fullName>
    </submittedName>
</protein>
<keyword evidence="2" id="KW-1185">Reference proteome</keyword>
<sequence length="40" mass="4594">MDGNLEDKYDFAVGIKVVLQYLPAASIYLFWQCNNLNLTI</sequence>
<name>A0A0H2V603_ECOL6</name>
<dbReference type="EMBL" id="AE014075">
    <property type="protein sequence ID" value="AAN79282.1"/>
    <property type="molecule type" value="Genomic_DNA"/>
</dbReference>
<dbReference type="KEGG" id="ecc:c0809"/>
<organism evidence="1 2">
    <name type="scientific">Escherichia coli O6:H1 (strain CFT073 / ATCC 700928 / UPEC)</name>
    <dbReference type="NCBI Taxonomy" id="199310"/>
    <lineage>
        <taxon>Bacteria</taxon>
        <taxon>Pseudomonadati</taxon>
        <taxon>Pseudomonadota</taxon>
        <taxon>Gammaproteobacteria</taxon>
        <taxon>Enterobacterales</taxon>
        <taxon>Enterobacteriaceae</taxon>
        <taxon>Escherichia</taxon>
    </lineage>
</organism>
<accession>A0A0H2V603</accession>
<proteinExistence type="predicted"/>
<dbReference type="Proteomes" id="UP000001410">
    <property type="component" value="Chromosome"/>
</dbReference>